<dbReference type="EMBL" id="PGCI01000207">
    <property type="protein sequence ID" value="PLW34018.1"/>
    <property type="molecule type" value="Genomic_DNA"/>
</dbReference>
<protein>
    <submittedName>
        <fullName evidence="1">Uncharacterized protein</fullName>
    </submittedName>
</protein>
<proteinExistence type="predicted"/>
<name>A0A2N5U8M2_9BASI</name>
<accession>A0A2N5U8M2</accession>
<comment type="caution">
    <text evidence="1">The sequence shown here is derived from an EMBL/GenBank/DDBJ whole genome shotgun (WGS) entry which is preliminary data.</text>
</comment>
<dbReference type="AlphaFoldDB" id="A0A2N5U8M2"/>
<evidence type="ECO:0000313" key="1">
    <source>
        <dbReference type="EMBL" id="PLW34018.1"/>
    </source>
</evidence>
<evidence type="ECO:0000313" key="2">
    <source>
        <dbReference type="Proteomes" id="UP000235392"/>
    </source>
</evidence>
<gene>
    <name evidence="1" type="ORF">PCASD_22339</name>
</gene>
<dbReference type="Proteomes" id="UP000235392">
    <property type="component" value="Unassembled WGS sequence"/>
</dbReference>
<organism evidence="1 2">
    <name type="scientific">Puccinia coronata f. sp. avenae</name>
    <dbReference type="NCBI Taxonomy" id="200324"/>
    <lineage>
        <taxon>Eukaryota</taxon>
        <taxon>Fungi</taxon>
        <taxon>Dikarya</taxon>
        <taxon>Basidiomycota</taxon>
        <taxon>Pucciniomycotina</taxon>
        <taxon>Pucciniomycetes</taxon>
        <taxon>Pucciniales</taxon>
        <taxon>Pucciniaceae</taxon>
        <taxon>Puccinia</taxon>
    </lineage>
</organism>
<reference evidence="1 2" key="1">
    <citation type="submission" date="2017-11" db="EMBL/GenBank/DDBJ databases">
        <title>De novo assembly and phasing of dikaryotic genomes from two isolates of Puccinia coronata f. sp. avenae, the causal agent of oat crown rust.</title>
        <authorList>
            <person name="Miller M.E."/>
            <person name="Zhang Y."/>
            <person name="Omidvar V."/>
            <person name="Sperschneider J."/>
            <person name="Schwessinger B."/>
            <person name="Raley C."/>
            <person name="Palmer J.M."/>
            <person name="Garnica D."/>
            <person name="Upadhyaya N."/>
            <person name="Rathjen J."/>
            <person name="Taylor J.M."/>
            <person name="Park R.F."/>
            <person name="Dodds P.N."/>
            <person name="Hirsch C.D."/>
            <person name="Kianian S.F."/>
            <person name="Figueroa M."/>
        </authorList>
    </citation>
    <scope>NUCLEOTIDE SEQUENCE [LARGE SCALE GENOMIC DNA]</scope>
    <source>
        <strain evidence="1">12SD80</strain>
    </source>
</reference>
<sequence length="180" mass="20390">MRWATSRHHHLRTLLGILAACSRNGPEIPTQLESLVSHRFMATLSHGRTRFDPAKVLVHSAFVDVATLQLEWNERMTELFNKTPAQQGDENLLQYWSQQVERIKRAINHGFFAEISGVSIENLHIVLSGDNPPNLPLPLNEGLDEDNNDDEAYLADIENILSEAMHADMIRETGIDVQED</sequence>